<keyword evidence="4" id="KW-1185">Reference proteome</keyword>
<keyword evidence="3" id="KW-0378">Hydrolase</keyword>
<gene>
    <name evidence="3" type="ORF">QQX09_12945</name>
</gene>
<dbReference type="EC" id="3.4.-.-" evidence="3"/>
<comment type="caution">
    <text evidence="3">The sequence shown here is derived from an EMBL/GenBank/DDBJ whole genome shotgun (WGS) entry which is preliminary data.</text>
</comment>
<dbReference type="InterPro" id="IPR003675">
    <property type="entry name" value="Rce1/LyrA-like_dom"/>
</dbReference>
<feature type="transmembrane region" description="Helical" evidence="1">
    <location>
        <begin position="12"/>
        <end position="34"/>
    </location>
</feature>
<feature type="domain" description="CAAX prenyl protease 2/Lysostaphin resistance protein A-like" evidence="2">
    <location>
        <begin position="114"/>
        <end position="202"/>
    </location>
</feature>
<evidence type="ECO:0000259" key="2">
    <source>
        <dbReference type="Pfam" id="PF02517"/>
    </source>
</evidence>
<dbReference type="Pfam" id="PF02517">
    <property type="entry name" value="Rce1-like"/>
    <property type="match status" value="1"/>
</dbReference>
<sequence>MPAETETTRRMTWPGLVGLLLAFLLVPSFVSVLFLHSQSERLFPDAHAGLKVAIVHAVGTAIVVLAITAKRWWPAVLRDHMPARGWVWLPSLAIVTVAIGLADWGRVGTAGAAAVAALALGTLMIATGEELMFRGVMVVFLRTRMGELGVALVTSLVFGLSHVLAGPVQVVFSMLLGFVLYTARRVSGGIAVPILVHLAWDLSVFTSFLTADPADGSDASVALALVNIVAAIVLAVLWRKVTPASSPDPAASLPTA</sequence>
<accession>A0ABT8GC93</accession>
<dbReference type="Proteomes" id="UP001172728">
    <property type="component" value="Unassembled WGS sequence"/>
</dbReference>
<keyword evidence="3" id="KW-0482">Metalloprotease</keyword>
<evidence type="ECO:0000313" key="4">
    <source>
        <dbReference type="Proteomes" id="UP001172728"/>
    </source>
</evidence>
<dbReference type="GO" id="GO:0008237">
    <property type="term" value="F:metallopeptidase activity"/>
    <property type="evidence" value="ECO:0007669"/>
    <property type="project" value="UniProtKB-KW"/>
</dbReference>
<organism evidence="3 4">
    <name type="scientific">Demequina litoralis</name>
    <dbReference type="NCBI Taxonomy" id="3051660"/>
    <lineage>
        <taxon>Bacteria</taxon>
        <taxon>Bacillati</taxon>
        <taxon>Actinomycetota</taxon>
        <taxon>Actinomycetes</taxon>
        <taxon>Micrococcales</taxon>
        <taxon>Demequinaceae</taxon>
        <taxon>Demequina</taxon>
    </lineage>
</organism>
<keyword evidence="1" id="KW-0812">Transmembrane</keyword>
<proteinExistence type="predicted"/>
<feature type="transmembrane region" description="Helical" evidence="1">
    <location>
        <begin position="54"/>
        <end position="73"/>
    </location>
</feature>
<feature type="transmembrane region" description="Helical" evidence="1">
    <location>
        <begin position="190"/>
        <end position="209"/>
    </location>
</feature>
<evidence type="ECO:0000256" key="1">
    <source>
        <dbReference type="SAM" id="Phobius"/>
    </source>
</evidence>
<keyword evidence="1" id="KW-0472">Membrane</keyword>
<keyword evidence="1" id="KW-1133">Transmembrane helix</keyword>
<keyword evidence="3" id="KW-0645">Protease</keyword>
<reference evidence="3" key="1">
    <citation type="submission" date="2023-06" db="EMBL/GenBank/DDBJ databases">
        <title>Sysu t00192.</title>
        <authorList>
            <person name="Gao L."/>
            <person name="Fang B.-Z."/>
            <person name="Li W.-J."/>
        </authorList>
    </citation>
    <scope>NUCLEOTIDE SEQUENCE</scope>
    <source>
        <strain evidence="3">SYSU T00192</strain>
    </source>
</reference>
<feature type="transmembrane region" description="Helical" evidence="1">
    <location>
        <begin position="85"/>
        <end position="102"/>
    </location>
</feature>
<dbReference type="EMBL" id="JAUHPW010000011">
    <property type="protein sequence ID" value="MDN4476761.1"/>
    <property type="molecule type" value="Genomic_DNA"/>
</dbReference>
<feature type="transmembrane region" description="Helical" evidence="1">
    <location>
        <begin position="221"/>
        <end position="238"/>
    </location>
</feature>
<evidence type="ECO:0000313" key="3">
    <source>
        <dbReference type="EMBL" id="MDN4476761.1"/>
    </source>
</evidence>
<feature type="transmembrane region" description="Helical" evidence="1">
    <location>
        <begin position="108"/>
        <end position="127"/>
    </location>
</feature>
<protein>
    <submittedName>
        <fullName evidence="3">CPBP family intramembrane metalloprotease</fullName>
        <ecNumber evidence="3">3.4.-.-</ecNumber>
    </submittedName>
</protein>
<dbReference type="RefSeq" id="WP_301135454.1">
    <property type="nucleotide sequence ID" value="NZ_JAUHPW010000011.1"/>
</dbReference>
<name>A0ABT8GC93_9MICO</name>